<keyword evidence="4 7" id="KW-0732">Signal</keyword>
<comment type="caution">
    <text evidence="9">The sequence shown here is derived from an EMBL/GenBank/DDBJ whole genome shotgun (WGS) entry which is preliminary data.</text>
</comment>
<dbReference type="RefSeq" id="WP_118909951.1">
    <property type="nucleotide sequence ID" value="NZ_QOCS01000003.1"/>
</dbReference>
<accession>A0A3R6ZWC8</accession>
<dbReference type="EMBL" id="QOCS01000003">
    <property type="protein sequence ID" value="RHW48626.1"/>
    <property type="molecule type" value="Genomic_DNA"/>
</dbReference>
<keyword evidence="6" id="KW-0449">Lipoprotein</keyword>
<comment type="similarity">
    <text evidence="2">Belongs to the BMP lipoprotein family.</text>
</comment>
<dbReference type="PANTHER" id="PTHR34296">
    <property type="entry name" value="TRANSCRIPTIONAL ACTIVATOR PROTEIN MED"/>
    <property type="match status" value="1"/>
</dbReference>
<sequence>MKRAATLTAIVLTFGLVFGGCSNQNSNSNKKEHHTAALVTDGGGIDDKSFNQSAWEGLKDWGKQHGLKKGVNGYNYAQSTSDADFMPNINKLVKAQYQTIFAIGYKLNSAVDTAAKQNPKTNFAIIDSVVPNHKNVASVQFKSEQSSYLAGVAAAKTTQTNKVGFVGGIKSDVVTAFEKGFIQGVHAVNPNIKVDVKYVGAFTKADVGKSLASAMFNNKEDVIFQAAGGSGAGVFSAAKDNRKNGKKVWVIGVDQDQKADGKYNGGNVTLASTVKKVDTAVYDLSNKSMKGEFPGNKIVTYDLKGKGADLIDDNLTTTAQKAVNEYRQKIIKGDITVKAK</sequence>
<dbReference type="PROSITE" id="PS51257">
    <property type="entry name" value="PROKAR_LIPOPROTEIN"/>
    <property type="match status" value="1"/>
</dbReference>
<dbReference type="Pfam" id="PF02608">
    <property type="entry name" value="Bmp"/>
    <property type="match status" value="1"/>
</dbReference>
<organism evidence="9 10">
    <name type="scientific">Bombilactobacillus bombi</name>
    <dbReference type="NCBI Taxonomy" id="1303590"/>
    <lineage>
        <taxon>Bacteria</taxon>
        <taxon>Bacillati</taxon>
        <taxon>Bacillota</taxon>
        <taxon>Bacilli</taxon>
        <taxon>Lactobacillales</taxon>
        <taxon>Lactobacillaceae</taxon>
        <taxon>Bombilactobacillus</taxon>
    </lineage>
</organism>
<dbReference type="Gene3D" id="3.40.50.2300">
    <property type="match status" value="2"/>
</dbReference>
<evidence type="ECO:0000256" key="3">
    <source>
        <dbReference type="ARBA" id="ARBA00022475"/>
    </source>
</evidence>
<evidence type="ECO:0000313" key="9">
    <source>
        <dbReference type="EMBL" id="RHW48626.1"/>
    </source>
</evidence>
<dbReference type="Proteomes" id="UP000284822">
    <property type="component" value="Unassembled WGS sequence"/>
</dbReference>
<dbReference type="CDD" id="cd06354">
    <property type="entry name" value="PBP1_PrnA-like"/>
    <property type="match status" value="1"/>
</dbReference>
<keyword evidence="3" id="KW-1003">Cell membrane</keyword>
<dbReference type="InterPro" id="IPR050957">
    <property type="entry name" value="BMP_lipoprotein"/>
</dbReference>
<evidence type="ECO:0000256" key="6">
    <source>
        <dbReference type="ARBA" id="ARBA00023288"/>
    </source>
</evidence>
<evidence type="ECO:0000259" key="8">
    <source>
        <dbReference type="Pfam" id="PF02608"/>
    </source>
</evidence>
<feature type="domain" description="ABC transporter substrate-binding protein PnrA-like" evidence="8">
    <location>
        <begin position="37"/>
        <end position="339"/>
    </location>
</feature>
<dbReference type="GO" id="GO:0005886">
    <property type="term" value="C:plasma membrane"/>
    <property type="evidence" value="ECO:0007669"/>
    <property type="project" value="UniProtKB-SubCell"/>
</dbReference>
<comment type="subcellular location">
    <subcellularLocation>
        <location evidence="1">Cell membrane</location>
        <topology evidence="1">Lipid-anchor</topology>
    </subcellularLocation>
</comment>
<evidence type="ECO:0000256" key="7">
    <source>
        <dbReference type="SAM" id="SignalP"/>
    </source>
</evidence>
<evidence type="ECO:0000256" key="2">
    <source>
        <dbReference type="ARBA" id="ARBA00008610"/>
    </source>
</evidence>
<dbReference type="PANTHER" id="PTHR34296:SF2">
    <property type="entry name" value="ABC TRANSPORTER GUANOSINE-BINDING PROTEIN NUPN"/>
    <property type="match status" value="1"/>
</dbReference>
<feature type="chain" id="PRO_5039026629" evidence="7">
    <location>
        <begin position="20"/>
        <end position="340"/>
    </location>
</feature>
<evidence type="ECO:0000256" key="1">
    <source>
        <dbReference type="ARBA" id="ARBA00004193"/>
    </source>
</evidence>
<evidence type="ECO:0000313" key="10">
    <source>
        <dbReference type="Proteomes" id="UP000284822"/>
    </source>
</evidence>
<gene>
    <name evidence="9" type="ORF">DS832_00720</name>
</gene>
<dbReference type="SUPFAM" id="SSF53822">
    <property type="entry name" value="Periplasmic binding protein-like I"/>
    <property type="match status" value="1"/>
</dbReference>
<dbReference type="InterPro" id="IPR028082">
    <property type="entry name" value="Peripla_BP_I"/>
</dbReference>
<dbReference type="InterPro" id="IPR003760">
    <property type="entry name" value="PnrA-like"/>
</dbReference>
<evidence type="ECO:0000256" key="5">
    <source>
        <dbReference type="ARBA" id="ARBA00023136"/>
    </source>
</evidence>
<feature type="signal peptide" evidence="7">
    <location>
        <begin position="1"/>
        <end position="19"/>
    </location>
</feature>
<name>A0A3R6ZWC8_9LACO</name>
<proteinExistence type="inferred from homology"/>
<reference evidence="9 10" key="1">
    <citation type="submission" date="2018-07" db="EMBL/GenBank/DDBJ databases">
        <title>Genome sequences of six Lactobacillus spp. isolated from bumble bee guts.</title>
        <authorList>
            <person name="Motta E.V.S."/>
            <person name="Moran N.A."/>
        </authorList>
    </citation>
    <scope>NUCLEOTIDE SEQUENCE [LARGE SCALE GENOMIC DNA]</scope>
    <source>
        <strain evidence="9 10">LV-8.1</strain>
    </source>
</reference>
<dbReference type="AlphaFoldDB" id="A0A3R6ZWC8"/>
<keyword evidence="5" id="KW-0472">Membrane</keyword>
<protein>
    <submittedName>
        <fullName evidence="9">BMP family ABC transporter substrate-binding protein</fullName>
    </submittedName>
</protein>
<evidence type="ECO:0000256" key="4">
    <source>
        <dbReference type="ARBA" id="ARBA00022729"/>
    </source>
</evidence>